<dbReference type="SMART" id="SM00307">
    <property type="entry name" value="ILWEQ"/>
    <property type="match status" value="1"/>
</dbReference>
<dbReference type="Gene3D" id="1.20.5.1700">
    <property type="match status" value="1"/>
</dbReference>
<dbReference type="GO" id="GO:0048268">
    <property type="term" value="P:clathrin coat assembly"/>
    <property type="evidence" value="ECO:0007669"/>
    <property type="project" value="TreeGrafter"/>
</dbReference>
<dbReference type="GO" id="GO:0006897">
    <property type="term" value="P:endocytosis"/>
    <property type="evidence" value="ECO:0007669"/>
    <property type="project" value="InterPro"/>
</dbReference>
<sequence>MRLPLEDNRIIAWKFCHVLHKVLREGHPQVIPNSQRYKRKINDIGKLWGHLKEGYGKLIHHYCRLLIMKLEFHMKNPRFPGNLQVTKEELESIGENDINNYFQMSVEMFDYMDELLALQAAIFGSLDMSRSNSMTSSGQCRLAPLVPCIQDSSQLYDYCVKILFKLHATLLTCFILPQSPPNFLIQSDLRSYVTPVVVLPPQPPDLPQASETDSGGGAEALVNLDATSDSSSTTGDLVDLGGARNGSISPDIIAERDSLIEQLQAENARLRAEIQRIVAEHKRKVEELRQIIMQLEDNLSAKDNELLQEKQVKEDLLLQTEAVERFHETEKKAKGLEEKFQKLKDVYSKLREEHIQLLRQKADVEKQLNVAKTSYEEAERLRIAADTKLREIESDKVNIQETLQQSACKAEETVKDVLAAKEAVEREKEVVANKLEWVIGEKANLEGELIDLLAQKEALDVRLEEEQKELQHTKEQLEKEIASQLRQLLEACILEAEAILNRALHEMDDPAFSAVTCSSDYFGLLSNPVIQSLDCTKDSFHACYKDKTSAPSESLRELARCVTRLSNLMADFIVRGQATSNSSPDIEQGERVAGACKIAADKCLSLLGALKAGCAASEGGKIIDTIPVEREVESLKMQVGEAVELATHLGGSKNNEILGDQVEAELSDMDKAIDEAASRIEEMLKKSREADSGIKLEVNGKILDSCTALMKAIRVLVQKSRLLQAEIVAQGKGTASAKEFYKRNHQWTEGLISAAKAVAIGAKFLMNAADKVVQGEGKLEQVAVASQGIAASTARLVIASRVKASRGSANLQALSEASKAVTQATGAVVATTKDCSQLVEEREDFDVSGLTLHQAKRLEMESQVRVLEFETSLIKERERLAALRRHHYQLAGELEGWDEKVRIIINSNACFACLAL</sequence>
<dbReference type="PANTHER" id="PTHR10407:SF15">
    <property type="entry name" value="HUNTINGTIN INTERACTING PROTEIN 1"/>
    <property type="match status" value="1"/>
</dbReference>
<evidence type="ECO:0000256" key="4">
    <source>
        <dbReference type="ARBA" id="ARBA00023203"/>
    </source>
</evidence>
<dbReference type="Pfam" id="PF07651">
    <property type="entry name" value="ANTH"/>
    <property type="match status" value="1"/>
</dbReference>
<comment type="subcellular location">
    <subcellularLocation>
        <location evidence="1">Cytoplasm</location>
    </subcellularLocation>
</comment>
<evidence type="ECO:0000313" key="9">
    <source>
        <dbReference type="Proteomes" id="UP000792457"/>
    </source>
</evidence>
<dbReference type="InterPro" id="IPR035964">
    <property type="entry name" value="I/LWEQ_dom_sf"/>
</dbReference>
<dbReference type="EMBL" id="KZ312451">
    <property type="protein sequence ID" value="KAG8240392.1"/>
    <property type="molecule type" value="Genomic_DNA"/>
</dbReference>
<dbReference type="InterPro" id="IPR013809">
    <property type="entry name" value="ENTH"/>
</dbReference>
<dbReference type="SMART" id="SM00273">
    <property type="entry name" value="ENTH"/>
    <property type="match status" value="1"/>
</dbReference>
<gene>
    <name evidence="8" type="ORF">J437_LFUL002535</name>
</gene>
<accession>A0A8K0KSG3</accession>
<dbReference type="InterPro" id="IPR002558">
    <property type="entry name" value="ILWEQ_dom"/>
</dbReference>
<comment type="caution">
    <text evidence="8">The sequence shown here is derived from an EMBL/GenBank/DDBJ whole genome shotgun (WGS) entry which is preliminary data.</text>
</comment>
<dbReference type="Proteomes" id="UP000792457">
    <property type="component" value="Unassembled WGS sequence"/>
</dbReference>
<evidence type="ECO:0008006" key="10">
    <source>
        <dbReference type="Google" id="ProtNLM"/>
    </source>
</evidence>
<feature type="coiled-coil region" evidence="5">
    <location>
        <begin position="442"/>
        <end position="487"/>
    </location>
</feature>
<evidence type="ECO:0000259" key="6">
    <source>
        <dbReference type="PROSITE" id="PS50942"/>
    </source>
</evidence>
<name>A0A8K0KSG3_LADFU</name>
<dbReference type="GO" id="GO:0030136">
    <property type="term" value="C:clathrin-coated vesicle"/>
    <property type="evidence" value="ECO:0007669"/>
    <property type="project" value="TreeGrafter"/>
</dbReference>
<dbReference type="GO" id="GO:0007015">
    <property type="term" value="P:actin filament organization"/>
    <property type="evidence" value="ECO:0007669"/>
    <property type="project" value="TreeGrafter"/>
</dbReference>
<dbReference type="GO" id="GO:0032051">
    <property type="term" value="F:clathrin light chain binding"/>
    <property type="evidence" value="ECO:0007669"/>
    <property type="project" value="TreeGrafter"/>
</dbReference>
<dbReference type="GO" id="GO:0051015">
    <property type="term" value="F:actin filament binding"/>
    <property type="evidence" value="ECO:0007669"/>
    <property type="project" value="TreeGrafter"/>
</dbReference>
<evidence type="ECO:0000256" key="2">
    <source>
        <dbReference type="ARBA" id="ARBA00010135"/>
    </source>
</evidence>
<dbReference type="PROSITE" id="PS50942">
    <property type="entry name" value="ENTH"/>
    <property type="match status" value="1"/>
</dbReference>
<reference evidence="8" key="1">
    <citation type="submission" date="2013-04" db="EMBL/GenBank/DDBJ databases">
        <authorList>
            <person name="Qu J."/>
            <person name="Murali S.C."/>
            <person name="Bandaranaike D."/>
            <person name="Bellair M."/>
            <person name="Blankenburg K."/>
            <person name="Chao H."/>
            <person name="Dinh H."/>
            <person name="Doddapaneni H."/>
            <person name="Downs B."/>
            <person name="Dugan-Rocha S."/>
            <person name="Elkadiri S."/>
            <person name="Gnanaolivu R.D."/>
            <person name="Hernandez B."/>
            <person name="Javaid M."/>
            <person name="Jayaseelan J.C."/>
            <person name="Lee S."/>
            <person name="Li M."/>
            <person name="Ming W."/>
            <person name="Munidasa M."/>
            <person name="Muniz J."/>
            <person name="Nguyen L."/>
            <person name="Ongeri F."/>
            <person name="Osuji N."/>
            <person name="Pu L.-L."/>
            <person name="Puazo M."/>
            <person name="Qu C."/>
            <person name="Quiroz J."/>
            <person name="Raj R."/>
            <person name="Weissenberger G."/>
            <person name="Xin Y."/>
            <person name="Zou X."/>
            <person name="Han Y."/>
            <person name="Richards S."/>
            <person name="Worley K."/>
            <person name="Muzny D."/>
            <person name="Gibbs R."/>
        </authorList>
    </citation>
    <scope>NUCLEOTIDE SEQUENCE</scope>
    <source>
        <strain evidence="8">Sampled in the wild</strain>
    </source>
</reference>
<feature type="domain" description="I/LWEQ" evidence="7">
    <location>
        <begin position="650"/>
        <end position="891"/>
    </location>
</feature>
<dbReference type="OrthoDB" id="8178130at2759"/>
<evidence type="ECO:0000256" key="3">
    <source>
        <dbReference type="ARBA" id="ARBA00022490"/>
    </source>
</evidence>
<dbReference type="GO" id="GO:0043325">
    <property type="term" value="F:phosphatidylinositol-3,4-bisphosphate binding"/>
    <property type="evidence" value="ECO:0007669"/>
    <property type="project" value="TreeGrafter"/>
</dbReference>
<dbReference type="GO" id="GO:0080025">
    <property type="term" value="F:phosphatidylinositol-3,5-bisphosphate binding"/>
    <property type="evidence" value="ECO:0007669"/>
    <property type="project" value="TreeGrafter"/>
</dbReference>
<dbReference type="SUPFAM" id="SSF109885">
    <property type="entry name" value="I/LWEQ domain"/>
    <property type="match status" value="1"/>
</dbReference>
<dbReference type="InterPro" id="IPR008942">
    <property type="entry name" value="ENTH_VHS"/>
</dbReference>
<organism evidence="8 9">
    <name type="scientific">Ladona fulva</name>
    <name type="common">Scarce chaser dragonfly</name>
    <name type="synonym">Libellula fulva</name>
    <dbReference type="NCBI Taxonomy" id="123851"/>
    <lineage>
        <taxon>Eukaryota</taxon>
        <taxon>Metazoa</taxon>
        <taxon>Ecdysozoa</taxon>
        <taxon>Arthropoda</taxon>
        <taxon>Hexapoda</taxon>
        <taxon>Insecta</taxon>
        <taxon>Pterygota</taxon>
        <taxon>Palaeoptera</taxon>
        <taxon>Odonata</taxon>
        <taxon>Epiprocta</taxon>
        <taxon>Anisoptera</taxon>
        <taxon>Libelluloidea</taxon>
        <taxon>Libellulidae</taxon>
        <taxon>Ladona</taxon>
    </lineage>
</organism>
<keyword evidence="3" id="KW-0963">Cytoplasm</keyword>
<comment type="similarity">
    <text evidence="2">Belongs to the SLA2 family.</text>
</comment>
<protein>
    <recommendedName>
        <fullName evidence="10">Huntingtin interacting protein 1</fullName>
    </recommendedName>
</protein>
<dbReference type="SUPFAM" id="SSF48464">
    <property type="entry name" value="ENTH/VHS domain"/>
    <property type="match status" value="1"/>
</dbReference>
<dbReference type="Gene3D" id="1.20.1410.10">
    <property type="entry name" value="I/LWEQ domain"/>
    <property type="match status" value="1"/>
</dbReference>
<proteinExistence type="inferred from homology"/>
<keyword evidence="5" id="KW-0175">Coiled coil</keyword>
<evidence type="ECO:0000256" key="1">
    <source>
        <dbReference type="ARBA" id="ARBA00004496"/>
    </source>
</evidence>
<dbReference type="GO" id="GO:0030864">
    <property type="term" value="C:cortical actin cytoskeleton"/>
    <property type="evidence" value="ECO:0007669"/>
    <property type="project" value="TreeGrafter"/>
</dbReference>
<feature type="coiled-coil region" evidence="5">
    <location>
        <begin position="253"/>
        <end position="395"/>
    </location>
</feature>
<dbReference type="InterPro" id="IPR030224">
    <property type="entry name" value="Sla2_fam"/>
</dbReference>
<dbReference type="Pfam" id="PF01608">
    <property type="entry name" value="I_LWEQ"/>
    <property type="match status" value="1"/>
</dbReference>
<dbReference type="GO" id="GO:0035615">
    <property type="term" value="F:clathrin adaptor activity"/>
    <property type="evidence" value="ECO:0007669"/>
    <property type="project" value="TreeGrafter"/>
</dbReference>
<evidence type="ECO:0000256" key="5">
    <source>
        <dbReference type="SAM" id="Coils"/>
    </source>
</evidence>
<dbReference type="PANTHER" id="PTHR10407">
    <property type="entry name" value="HUNTINGTIN INTERACTING PROTEIN 1"/>
    <property type="match status" value="1"/>
</dbReference>
<dbReference type="InterPro" id="IPR011417">
    <property type="entry name" value="ANTH_dom"/>
</dbReference>
<evidence type="ECO:0000259" key="7">
    <source>
        <dbReference type="PROSITE" id="PS50945"/>
    </source>
</evidence>
<dbReference type="AlphaFoldDB" id="A0A8K0KSG3"/>
<reference evidence="8" key="2">
    <citation type="submission" date="2017-10" db="EMBL/GenBank/DDBJ databases">
        <title>Ladona fulva Genome sequencing and assembly.</title>
        <authorList>
            <person name="Murali S."/>
            <person name="Richards S."/>
            <person name="Bandaranaike D."/>
            <person name="Bellair M."/>
            <person name="Blankenburg K."/>
            <person name="Chao H."/>
            <person name="Dinh H."/>
            <person name="Doddapaneni H."/>
            <person name="Dugan-Rocha S."/>
            <person name="Elkadiri S."/>
            <person name="Gnanaolivu R."/>
            <person name="Hernandez B."/>
            <person name="Skinner E."/>
            <person name="Javaid M."/>
            <person name="Lee S."/>
            <person name="Li M."/>
            <person name="Ming W."/>
            <person name="Munidasa M."/>
            <person name="Muniz J."/>
            <person name="Nguyen L."/>
            <person name="Hughes D."/>
            <person name="Osuji N."/>
            <person name="Pu L.-L."/>
            <person name="Puazo M."/>
            <person name="Qu C."/>
            <person name="Quiroz J."/>
            <person name="Raj R."/>
            <person name="Weissenberger G."/>
            <person name="Xin Y."/>
            <person name="Zou X."/>
            <person name="Han Y."/>
            <person name="Worley K."/>
            <person name="Muzny D."/>
            <person name="Gibbs R."/>
        </authorList>
    </citation>
    <scope>NUCLEOTIDE SEQUENCE</scope>
    <source>
        <strain evidence="8">Sampled in the wild</strain>
    </source>
</reference>
<evidence type="ECO:0000313" key="8">
    <source>
        <dbReference type="EMBL" id="KAG8240392.1"/>
    </source>
</evidence>
<dbReference type="PROSITE" id="PS50945">
    <property type="entry name" value="I_LWEQ"/>
    <property type="match status" value="1"/>
</dbReference>
<feature type="domain" description="ENTH" evidence="6">
    <location>
        <begin position="1"/>
        <end position="80"/>
    </location>
</feature>
<dbReference type="FunFam" id="1.20.1410.10:FF:000006">
    <property type="entry name" value="Huntingtin interacting protein"/>
    <property type="match status" value="1"/>
</dbReference>
<keyword evidence="9" id="KW-1185">Reference proteome</keyword>
<keyword evidence="4" id="KW-0009">Actin-binding</keyword>